<reference evidence="8 9" key="1">
    <citation type="submission" date="2017-07" db="EMBL/GenBank/DDBJ databases">
        <title>Annotated genome sequence of Bacterioplanes sanyensis isolated from Red Sea.</title>
        <authorList>
            <person name="Rehman Z.U."/>
        </authorList>
    </citation>
    <scope>NUCLEOTIDE SEQUENCE [LARGE SCALE GENOMIC DNA]</scope>
    <source>
        <strain evidence="8 9">NV9</strain>
    </source>
</reference>
<keyword evidence="3" id="KW-0201">Cytochrome c-type biogenesis</keyword>
<organism evidence="8 9">
    <name type="scientific">Bacterioplanes sanyensis</name>
    <dbReference type="NCBI Taxonomy" id="1249553"/>
    <lineage>
        <taxon>Bacteria</taxon>
        <taxon>Pseudomonadati</taxon>
        <taxon>Pseudomonadota</taxon>
        <taxon>Gammaproteobacteria</taxon>
        <taxon>Oceanospirillales</taxon>
        <taxon>Oceanospirillaceae</taxon>
        <taxon>Bacterioplanes</taxon>
    </lineage>
</organism>
<gene>
    <name evidence="8" type="ORF">CHH28_08420</name>
</gene>
<evidence type="ECO:0000256" key="2">
    <source>
        <dbReference type="ARBA" id="ARBA00022692"/>
    </source>
</evidence>
<dbReference type="PANTHER" id="PTHR32234">
    <property type="entry name" value="THIOL:DISULFIDE INTERCHANGE PROTEIN DSBD"/>
    <property type="match status" value="1"/>
</dbReference>
<feature type="transmembrane region" description="Helical" evidence="6">
    <location>
        <begin position="57"/>
        <end position="80"/>
    </location>
</feature>
<feature type="transmembrane region" description="Helical" evidence="6">
    <location>
        <begin position="92"/>
        <end position="113"/>
    </location>
</feature>
<sequence>MEALIQSALQAQDYSLWVVALVFATGVLTSLTPCVYPMIPVTAAVIGHQASKPASAVWLTLVYVLCLALVYALLGVLAASSGQLFGSVASHPLTLVVMASFCWLMAAWMMGWVRIPMPQWSSSNRHSALLNVAIAGLLSGLVMAPCTSPVLGMLLLYVASQGDQLWAALLMFAFAVGMSLLLMAVGSFSGLLNRLPKSGAWMTLVTRFFAALMALAGAFFLLRSLFPHLF</sequence>
<feature type="transmembrane region" description="Helical" evidence="6">
    <location>
        <begin position="14"/>
        <end position="36"/>
    </location>
</feature>
<evidence type="ECO:0000313" key="8">
    <source>
        <dbReference type="EMBL" id="ASP38703.1"/>
    </source>
</evidence>
<dbReference type="GO" id="GO:0016020">
    <property type="term" value="C:membrane"/>
    <property type="evidence" value="ECO:0007669"/>
    <property type="project" value="UniProtKB-SubCell"/>
</dbReference>
<dbReference type="OrthoDB" id="9811036at2"/>
<evidence type="ECO:0000256" key="1">
    <source>
        <dbReference type="ARBA" id="ARBA00004141"/>
    </source>
</evidence>
<dbReference type="AlphaFoldDB" id="A0A222FKE6"/>
<feature type="domain" description="Cytochrome C biogenesis protein transmembrane" evidence="7">
    <location>
        <begin position="16"/>
        <end position="223"/>
    </location>
</feature>
<keyword evidence="2 6" id="KW-0812">Transmembrane</keyword>
<keyword evidence="4 6" id="KW-1133">Transmembrane helix</keyword>
<dbReference type="GO" id="GO:0017004">
    <property type="term" value="P:cytochrome complex assembly"/>
    <property type="evidence" value="ECO:0007669"/>
    <property type="project" value="UniProtKB-KW"/>
</dbReference>
<dbReference type="EMBL" id="CP022530">
    <property type="protein sequence ID" value="ASP38703.1"/>
    <property type="molecule type" value="Genomic_DNA"/>
</dbReference>
<evidence type="ECO:0000259" key="7">
    <source>
        <dbReference type="Pfam" id="PF02683"/>
    </source>
</evidence>
<keyword evidence="5 6" id="KW-0472">Membrane</keyword>
<keyword evidence="9" id="KW-1185">Reference proteome</keyword>
<protein>
    <submittedName>
        <fullName evidence="8">Cytochrome C biogenesis protein</fullName>
    </submittedName>
</protein>
<evidence type="ECO:0000256" key="6">
    <source>
        <dbReference type="SAM" id="Phobius"/>
    </source>
</evidence>
<evidence type="ECO:0000256" key="5">
    <source>
        <dbReference type="ARBA" id="ARBA00023136"/>
    </source>
</evidence>
<feature type="transmembrane region" description="Helical" evidence="6">
    <location>
        <begin position="204"/>
        <end position="226"/>
    </location>
</feature>
<dbReference type="Proteomes" id="UP000202440">
    <property type="component" value="Chromosome"/>
</dbReference>
<dbReference type="PANTHER" id="PTHR32234:SF0">
    <property type="entry name" value="THIOL:DISULFIDE INTERCHANGE PROTEIN DSBD"/>
    <property type="match status" value="1"/>
</dbReference>
<accession>A0A222FKE6</accession>
<proteinExistence type="predicted"/>
<name>A0A222FKE6_9GAMM</name>
<dbReference type="Pfam" id="PF02683">
    <property type="entry name" value="DsbD_TM"/>
    <property type="match status" value="1"/>
</dbReference>
<evidence type="ECO:0000256" key="4">
    <source>
        <dbReference type="ARBA" id="ARBA00022989"/>
    </source>
</evidence>
<dbReference type="RefSeq" id="WP_094059889.1">
    <property type="nucleotide sequence ID" value="NZ_CP022530.1"/>
</dbReference>
<dbReference type="GO" id="GO:0045454">
    <property type="term" value="P:cell redox homeostasis"/>
    <property type="evidence" value="ECO:0007669"/>
    <property type="project" value="TreeGrafter"/>
</dbReference>
<comment type="subcellular location">
    <subcellularLocation>
        <location evidence="1">Membrane</location>
        <topology evidence="1">Multi-pass membrane protein</topology>
    </subcellularLocation>
</comment>
<dbReference type="GO" id="GO:0015035">
    <property type="term" value="F:protein-disulfide reductase activity"/>
    <property type="evidence" value="ECO:0007669"/>
    <property type="project" value="TreeGrafter"/>
</dbReference>
<dbReference type="KEGG" id="bsan:CHH28_08420"/>
<dbReference type="InterPro" id="IPR003834">
    <property type="entry name" value="Cyt_c_assmbl_TM_dom"/>
</dbReference>
<evidence type="ECO:0000313" key="9">
    <source>
        <dbReference type="Proteomes" id="UP000202440"/>
    </source>
</evidence>
<feature type="transmembrane region" description="Helical" evidence="6">
    <location>
        <begin position="165"/>
        <end position="192"/>
    </location>
</feature>
<evidence type="ECO:0000256" key="3">
    <source>
        <dbReference type="ARBA" id="ARBA00022748"/>
    </source>
</evidence>
<feature type="transmembrane region" description="Helical" evidence="6">
    <location>
        <begin position="134"/>
        <end position="159"/>
    </location>
</feature>